<evidence type="ECO:0000313" key="1">
    <source>
        <dbReference type="EMBL" id="TNN53995.1"/>
    </source>
</evidence>
<reference evidence="1 2" key="1">
    <citation type="submission" date="2019-03" db="EMBL/GenBank/DDBJ databases">
        <title>First draft genome of Liparis tanakae, snailfish: a comprehensive survey of snailfish specific genes.</title>
        <authorList>
            <person name="Kim W."/>
            <person name="Song I."/>
            <person name="Jeong J.-H."/>
            <person name="Kim D."/>
            <person name="Kim S."/>
            <person name="Ryu S."/>
            <person name="Song J.Y."/>
            <person name="Lee S.K."/>
        </authorList>
    </citation>
    <scope>NUCLEOTIDE SEQUENCE [LARGE SCALE GENOMIC DNA]</scope>
    <source>
        <tissue evidence="1">Muscle</tissue>
    </source>
</reference>
<sequence>MLEFICSTVTPSNRREEFGIEALHGGVAASAVASPGVALSPKGRFPLRGPAGLPLMRRRVMEKQMMLLLRDFQRSADKPVC</sequence>
<dbReference type="EMBL" id="SRLO01000500">
    <property type="protein sequence ID" value="TNN53995.1"/>
    <property type="molecule type" value="Genomic_DNA"/>
</dbReference>
<name>A0A4Z2GL67_9TELE</name>
<dbReference type="Proteomes" id="UP000314294">
    <property type="component" value="Unassembled WGS sequence"/>
</dbReference>
<organism evidence="1 2">
    <name type="scientific">Liparis tanakae</name>
    <name type="common">Tanaka's snailfish</name>
    <dbReference type="NCBI Taxonomy" id="230148"/>
    <lineage>
        <taxon>Eukaryota</taxon>
        <taxon>Metazoa</taxon>
        <taxon>Chordata</taxon>
        <taxon>Craniata</taxon>
        <taxon>Vertebrata</taxon>
        <taxon>Euteleostomi</taxon>
        <taxon>Actinopterygii</taxon>
        <taxon>Neopterygii</taxon>
        <taxon>Teleostei</taxon>
        <taxon>Neoteleostei</taxon>
        <taxon>Acanthomorphata</taxon>
        <taxon>Eupercaria</taxon>
        <taxon>Perciformes</taxon>
        <taxon>Cottioidei</taxon>
        <taxon>Cottales</taxon>
        <taxon>Liparidae</taxon>
        <taxon>Liparis</taxon>
    </lineage>
</organism>
<evidence type="ECO:0000313" key="2">
    <source>
        <dbReference type="Proteomes" id="UP000314294"/>
    </source>
</evidence>
<protein>
    <submittedName>
        <fullName evidence="1">Uncharacterized protein</fullName>
    </submittedName>
</protein>
<keyword evidence="2" id="KW-1185">Reference proteome</keyword>
<dbReference type="AlphaFoldDB" id="A0A4Z2GL67"/>
<proteinExistence type="predicted"/>
<accession>A0A4Z2GL67</accession>
<comment type="caution">
    <text evidence="1">The sequence shown here is derived from an EMBL/GenBank/DDBJ whole genome shotgun (WGS) entry which is preliminary data.</text>
</comment>
<gene>
    <name evidence="1" type="ORF">EYF80_035819</name>
</gene>